<evidence type="ECO:0000256" key="4">
    <source>
        <dbReference type="ARBA" id="ARBA00023163"/>
    </source>
</evidence>
<accession>A0A9W9VRU6</accession>
<dbReference type="InterPro" id="IPR036864">
    <property type="entry name" value="Zn2-C6_fun-type_DNA-bd_sf"/>
</dbReference>
<evidence type="ECO:0000313" key="8">
    <source>
        <dbReference type="EMBL" id="KAJ5388030.1"/>
    </source>
</evidence>
<dbReference type="SUPFAM" id="SSF57701">
    <property type="entry name" value="Zn2/Cys6 DNA-binding domain"/>
    <property type="match status" value="1"/>
</dbReference>
<protein>
    <recommendedName>
        <fullName evidence="7">Zn(2)-C6 fungal-type domain-containing protein</fullName>
    </recommendedName>
</protein>
<dbReference type="GO" id="GO:0006351">
    <property type="term" value="P:DNA-templated transcription"/>
    <property type="evidence" value="ECO:0007669"/>
    <property type="project" value="InterPro"/>
</dbReference>
<dbReference type="GO" id="GO:0000981">
    <property type="term" value="F:DNA-binding transcription factor activity, RNA polymerase II-specific"/>
    <property type="evidence" value="ECO:0007669"/>
    <property type="project" value="InterPro"/>
</dbReference>
<evidence type="ECO:0000256" key="1">
    <source>
        <dbReference type="ARBA" id="ARBA00022723"/>
    </source>
</evidence>
<evidence type="ECO:0000313" key="9">
    <source>
        <dbReference type="Proteomes" id="UP001147747"/>
    </source>
</evidence>
<dbReference type="PROSITE" id="PS50048">
    <property type="entry name" value="ZN2_CY6_FUNGAL_2"/>
    <property type="match status" value="1"/>
</dbReference>
<reference evidence="8" key="1">
    <citation type="submission" date="2022-12" db="EMBL/GenBank/DDBJ databases">
        <authorList>
            <person name="Petersen C."/>
        </authorList>
    </citation>
    <scope>NUCLEOTIDE SEQUENCE</scope>
    <source>
        <strain evidence="8">IBT 29677</strain>
    </source>
</reference>
<dbReference type="InterPro" id="IPR007219">
    <property type="entry name" value="XnlR_reg_dom"/>
</dbReference>
<dbReference type="CDD" id="cd12148">
    <property type="entry name" value="fungal_TF_MHR"/>
    <property type="match status" value="1"/>
</dbReference>
<dbReference type="GO" id="GO:0001080">
    <property type="term" value="P:nitrogen catabolite activation of transcription from RNA polymerase II promoter"/>
    <property type="evidence" value="ECO:0007669"/>
    <property type="project" value="TreeGrafter"/>
</dbReference>
<dbReference type="AlphaFoldDB" id="A0A9W9VRU6"/>
<evidence type="ECO:0000256" key="6">
    <source>
        <dbReference type="SAM" id="MobiDB-lite"/>
    </source>
</evidence>
<dbReference type="GeneID" id="81374188"/>
<dbReference type="SMART" id="SM00066">
    <property type="entry name" value="GAL4"/>
    <property type="match status" value="1"/>
</dbReference>
<comment type="caution">
    <text evidence="8">The sequence shown here is derived from an EMBL/GenBank/DDBJ whole genome shotgun (WGS) entry which is preliminary data.</text>
</comment>
<dbReference type="Gene3D" id="4.10.240.10">
    <property type="entry name" value="Zn(2)-C6 fungal-type DNA-binding domain"/>
    <property type="match status" value="1"/>
</dbReference>
<dbReference type="PANTHER" id="PTHR31668">
    <property type="entry name" value="GLUCOSE TRANSPORT TRANSCRIPTION REGULATOR RGT1-RELATED-RELATED"/>
    <property type="match status" value="1"/>
</dbReference>
<feature type="region of interest" description="Disordered" evidence="6">
    <location>
        <begin position="1"/>
        <end position="28"/>
    </location>
</feature>
<keyword evidence="2" id="KW-0805">Transcription regulation</keyword>
<dbReference type="PROSITE" id="PS00463">
    <property type="entry name" value="ZN2_CY6_FUNGAL_1"/>
    <property type="match status" value="1"/>
</dbReference>
<dbReference type="Proteomes" id="UP001147747">
    <property type="component" value="Unassembled WGS sequence"/>
</dbReference>
<evidence type="ECO:0000259" key="7">
    <source>
        <dbReference type="PROSITE" id="PS50048"/>
    </source>
</evidence>
<dbReference type="SMART" id="SM00906">
    <property type="entry name" value="Fungal_trans"/>
    <property type="match status" value="1"/>
</dbReference>
<dbReference type="GO" id="GO:0005634">
    <property type="term" value="C:nucleus"/>
    <property type="evidence" value="ECO:0007669"/>
    <property type="project" value="TreeGrafter"/>
</dbReference>
<feature type="compositionally biased region" description="Basic residues" evidence="6">
    <location>
        <begin position="13"/>
        <end position="25"/>
    </location>
</feature>
<keyword evidence="3" id="KW-0238">DNA-binding</keyword>
<name>A0A9W9VRU6_9EURO</name>
<evidence type="ECO:0000256" key="5">
    <source>
        <dbReference type="ARBA" id="ARBA00023242"/>
    </source>
</evidence>
<gene>
    <name evidence="8" type="ORF">N7509_010571</name>
</gene>
<keyword evidence="1" id="KW-0479">Metal-binding</keyword>
<organism evidence="8 9">
    <name type="scientific">Penicillium cosmopolitanum</name>
    <dbReference type="NCBI Taxonomy" id="1131564"/>
    <lineage>
        <taxon>Eukaryota</taxon>
        <taxon>Fungi</taxon>
        <taxon>Dikarya</taxon>
        <taxon>Ascomycota</taxon>
        <taxon>Pezizomycotina</taxon>
        <taxon>Eurotiomycetes</taxon>
        <taxon>Eurotiomycetidae</taxon>
        <taxon>Eurotiales</taxon>
        <taxon>Aspergillaceae</taxon>
        <taxon>Penicillium</taxon>
    </lineage>
</organism>
<feature type="domain" description="Zn(2)-C6 fungal-type" evidence="7">
    <location>
        <begin position="27"/>
        <end position="58"/>
    </location>
</feature>
<keyword evidence="9" id="KW-1185">Reference proteome</keyword>
<dbReference type="Pfam" id="PF00172">
    <property type="entry name" value="Zn_clus"/>
    <property type="match status" value="1"/>
</dbReference>
<sequence length="722" mass="82283">MAELLTRSESNRHSKSARPYRSKRHPPCDQCRRKKLRCEAQGNKSCRRCEAASSECSFNLVLPRRSALPELRPSPIAHETIPVLPDASNLPAENLNDPTHFTKASGFSITEPDIQPELNPTSVDEFFLPSQPEYYLPERPTPQAIQTLDQLKGFSSQVIGASGESDPWLLRHCKFDDHGFLLFHQVHFRNAGGVPLQEKIPVHFLVTADQLYEQTKDETKFAPRDQAREDLNALVPLDCGQRLVSLFMKFIFPDLPIISRSQYGLSTSQPAPEQQILQTIPVHLLAAIYASAQPYAKFDEYLCVVNAYSVPSTDRLWRLVFELLFEELHTPHLATLQAGLLYLHKASEGKKSAVADSSFVWSFVGLLVGLATSLGLTLECKPMGLPAWERRLRRRLWWAVYAEDKWRSLMMGRPPYIREDEWDVTDLDDDDFRIDQMQIDFLLSPSDESLRGVVHVRQFQHFARLSRIADEVQVRLFSLRASQRLSSNFDASLDTARGLLQKLKEWYSLLPPQLRLQNRLFATIDRSGPRSHCLHFSYLLLEVFIFRSLLRPMVRSAAPPRLFEEDEDPITFTNMVDDYITQIIEASEVEPVPAIDMSDEHGTGNAVLKAAENCAATMLRSVMRMACSDLAGFWYSWSRVGFATVSSFMMLLIVQAPSKEHALRARRLVYMWRQALRGQSQGCELLNLALVRLDGPHWTGLARNFFLPKHVKEALECTIDQS</sequence>
<dbReference type="CDD" id="cd00067">
    <property type="entry name" value="GAL4"/>
    <property type="match status" value="1"/>
</dbReference>
<proteinExistence type="predicted"/>
<evidence type="ECO:0000256" key="3">
    <source>
        <dbReference type="ARBA" id="ARBA00023125"/>
    </source>
</evidence>
<dbReference type="PANTHER" id="PTHR31668:SF4">
    <property type="entry name" value="TRANSCRIPTIONAL ACTIVATOR PROTEIN DAL81"/>
    <property type="match status" value="1"/>
</dbReference>
<dbReference type="InterPro" id="IPR050797">
    <property type="entry name" value="Carb_Metab_Trans_Reg"/>
</dbReference>
<dbReference type="Pfam" id="PF04082">
    <property type="entry name" value="Fungal_trans"/>
    <property type="match status" value="1"/>
</dbReference>
<dbReference type="GO" id="GO:0003677">
    <property type="term" value="F:DNA binding"/>
    <property type="evidence" value="ECO:0007669"/>
    <property type="project" value="UniProtKB-KW"/>
</dbReference>
<keyword evidence="4" id="KW-0804">Transcription</keyword>
<dbReference type="RefSeq" id="XP_056485828.1">
    <property type="nucleotide sequence ID" value="XM_056635208.1"/>
</dbReference>
<evidence type="ECO:0000256" key="2">
    <source>
        <dbReference type="ARBA" id="ARBA00023015"/>
    </source>
</evidence>
<dbReference type="EMBL" id="JAPZBU010000009">
    <property type="protein sequence ID" value="KAJ5388030.1"/>
    <property type="molecule type" value="Genomic_DNA"/>
</dbReference>
<dbReference type="OrthoDB" id="3034343at2759"/>
<dbReference type="InterPro" id="IPR001138">
    <property type="entry name" value="Zn2Cys6_DnaBD"/>
</dbReference>
<keyword evidence="5" id="KW-0539">Nucleus</keyword>
<dbReference type="GO" id="GO:0008270">
    <property type="term" value="F:zinc ion binding"/>
    <property type="evidence" value="ECO:0007669"/>
    <property type="project" value="InterPro"/>
</dbReference>
<reference evidence="8" key="2">
    <citation type="journal article" date="2023" name="IMA Fungus">
        <title>Comparative genomic study of the Penicillium genus elucidates a diverse pangenome and 15 lateral gene transfer events.</title>
        <authorList>
            <person name="Petersen C."/>
            <person name="Sorensen T."/>
            <person name="Nielsen M.R."/>
            <person name="Sondergaard T.E."/>
            <person name="Sorensen J.L."/>
            <person name="Fitzpatrick D.A."/>
            <person name="Frisvad J.C."/>
            <person name="Nielsen K.L."/>
        </authorList>
    </citation>
    <scope>NUCLEOTIDE SEQUENCE</scope>
    <source>
        <strain evidence="8">IBT 29677</strain>
    </source>
</reference>